<feature type="compositionally biased region" description="Polar residues" evidence="1">
    <location>
        <begin position="74"/>
        <end position="116"/>
    </location>
</feature>
<comment type="caution">
    <text evidence="2">The sequence shown here is derived from an EMBL/GenBank/DDBJ whole genome shotgun (WGS) entry which is preliminary data.</text>
</comment>
<dbReference type="OrthoDB" id="10029800at2759"/>
<gene>
    <name evidence="2" type="ORF">RF55_3242</name>
</gene>
<keyword evidence="3" id="KW-1185">Reference proteome</keyword>
<reference evidence="2 3" key="1">
    <citation type="submission" date="2015-04" db="EMBL/GenBank/DDBJ databases">
        <title>Lasius niger genome sequencing.</title>
        <authorList>
            <person name="Konorov E.A."/>
            <person name="Nikitin M.A."/>
            <person name="Kirill M.V."/>
            <person name="Chang P."/>
        </authorList>
    </citation>
    <scope>NUCLEOTIDE SEQUENCE [LARGE SCALE GENOMIC DNA]</scope>
    <source>
        <tissue evidence="2">Whole</tissue>
    </source>
</reference>
<dbReference type="STRING" id="67767.A0A0J7L1D4"/>
<feature type="compositionally biased region" description="Basic residues" evidence="1">
    <location>
        <begin position="59"/>
        <end position="69"/>
    </location>
</feature>
<name>A0A0J7L1D4_LASNI</name>
<evidence type="ECO:0000256" key="1">
    <source>
        <dbReference type="SAM" id="MobiDB-lite"/>
    </source>
</evidence>
<dbReference type="PaxDb" id="67767-A0A0J7L1D4"/>
<organism evidence="2 3">
    <name type="scientific">Lasius niger</name>
    <name type="common">Black garden ant</name>
    <dbReference type="NCBI Taxonomy" id="67767"/>
    <lineage>
        <taxon>Eukaryota</taxon>
        <taxon>Metazoa</taxon>
        <taxon>Ecdysozoa</taxon>
        <taxon>Arthropoda</taxon>
        <taxon>Hexapoda</taxon>
        <taxon>Insecta</taxon>
        <taxon>Pterygota</taxon>
        <taxon>Neoptera</taxon>
        <taxon>Endopterygota</taxon>
        <taxon>Hymenoptera</taxon>
        <taxon>Apocrita</taxon>
        <taxon>Aculeata</taxon>
        <taxon>Formicoidea</taxon>
        <taxon>Formicidae</taxon>
        <taxon>Formicinae</taxon>
        <taxon>Lasius</taxon>
        <taxon>Lasius</taxon>
    </lineage>
</organism>
<protein>
    <submittedName>
        <fullName evidence="2">Protein lozenge-like protein</fullName>
    </submittedName>
</protein>
<feature type="region of interest" description="Disordered" evidence="1">
    <location>
        <begin position="59"/>
        <end position="126"/>
    </location>
</feature>
<dbReference type="Proteomes" id="UP000036403">
    <property type="component" value="Unassembled WGS sequence"/>
</dbReference>
<dbReference type="EMBL" id="LBMM01001349">
    <property type="protein sequence ID" value="KMQ96466.1"/>
    <property type="molecule type" value="Genomic_DNA"/>
</dbReference>
<sequence length="140" mass="15405">MTLTNKVVKPDRYIQNLTKIVLHGQQHQQFRALGLGQRPFLDAPTSFRSHLRELESFGRNKHHHHHSGSHLHDQQTGNNVTANSVSGACTNPNNTDPTASPASSTHLGATGGSSAHQDCYKRSPQHGEESLISFKFDASF</sequence>
<evidence type="ECO:0000313" key="3">
    <source>
        <dbReference type="Proteomes" id="UP000036403"/>
    </source>
</evidence>
<accession>A0A0J7L1D4</accession>
<evidence type="ECO:0000313" key="2">
    <source>
        <dbReference type="EMBL" id="KMQ96466.1"/>
    </source>
</evidence>
<dbReference type="AlphaFoldDB" id="A0A0J7L1D4"/>
<proteinExistence type="predicted"/>